<reference evidence="10" key="1">
    <citation type="submission" date="2022-01" db="EMBL/GenBank/DDBJ databases">
        <authorList>
            <person name="King R."/>
        </authorList>
    </citation>
    <scope>NUCLEOTIDE SEQUENCE</scope>
</reference>
<evidence type="ECO:0000256" key="6">
    <source>
        <dbReference type="ARBA" id="ARBA00023242"/>
    </source>
</evidence>
<gene>
    <name evidence="10" type="ORF">CEUTPL_LOCUS11733</name>
</gene>
<dbReference type="GO" id="GO:0003700">
    <property type="term" value="F:DNA-binding transcription factor activity"/>
    <property type="evidence" value="ECO:0007669"/>
    <property type="project" value="InterPro"/>
</dbReference>
<dbReference type="PRINTS" id="PR00056">
    <property type="entry name" value="HSFDOMAIN"/>
</dbReference>
<proteinExistence type="inferred from homology"/>
<evidence type="ECO:0000259" key="9">
    <source>
        <dbReference type="SMART" id="SM00415"/>
    </source>
</evidence>
<evidence type="ECO:0000256" key="3">
    <source>
        <dbReference type="ARBA" id="ARBA00023015"/>
    </source>
</evidence>
<feature type="compositionally biased region" description="Polar residues" evidence="8">
    <location>
        <begin position="340"/>
        <end position="357"/>
    </location>
</feature>
<comment type="subcellular location">
    <subcellularLocation>
        <location evidence="1">Nucleus</location>
    </subcellularLocation>
</comment>
<evidence type="ECO:0000256" key="8">
    <source>
        <dbReference type="SAM" id="MobiDB-lite"/>
    </source>
</evidence>
<dbReference type="GO" id="GO:0043565">
    <property type="term" value="F:sequence-specific DNA binding"/>
    <property type="evidence" value="ECO:0007669"/>
    <property type="project" value="InterPro"/>
</dbReference>
<keyword evidence="4" id="KW-0238">DNA-binding</keyword>
<organism evidence="10 11">
    <name type="scientific">Ceutorhynchus assimilis</name>
    <name type="common">cabbage seed weevil</name>
    <dbReference type="NCBI Taxonomy" id="467358"/>
    <lineage>
        <taxon>Eukaryota</taxon>
        <taxon>Metazoa</taxon>
        <taxon>Ecdysozoa</taxon>
        <taxon>Arthropoda</taxon>
        <taxon>Hexapoda</taxon>
        <taxon>Insecta</taxon>
        <taxon>Pterygota</taxon>
        <taxon>Neoptera</taxon>
        <taxon>Endopterygota</taxon>
        <taxon>Coleoptera</taxon>
        <taxon>Polyphaga</taxon>
        <taxon>Cucujiformia</taxon>
        <taxon>Curculionidae</taxon>
        <taxon>Ceutorhynchinae</taxon>
        <taxon>Ceutorhynchus</taxon>
    </lineage>
</organism>
<dbReference type="Pfam" id="PF00447">
    <property type="entry name" value="HSF_DNA-bind"/>
    <property type="match status" value="1"/>
</dbReference>
<sequence length="523" mass="59714">MEEENATIEIVDIDDEGVQTVRNEPIINIVLAPECVQNTNALNGNIPLFIRKLWKMVNDDNIEDIIGWNENGDGFIIHDQLEFISKTLTKYFKHNQLSSFVRQLNLYDFHKTQQVEREELEFSHPFFLRDCIQLLPMIKRKVQTGRQKTATAASSNEPQPSPQVQALLQALKDVKKKNATITTEMSKLRQENASIWGEMNSLQLKYSKQSKIINKLIHFLITYMQKQHVRQPGRTMSTSNSNKYLKTGPKIMELDYRYRNNPHKFWSDFDSDRNDRLVEQEPAYTVVEPSESILENNPSPQQANTPSPQPRVVTGIEELLPNSSPFNQSEQPLPQFDHSIPSSSKTPNSALQRTRGSSENLGYLIDNSRVEMNSIKELFKSLTPEDMSNFYKLVNENYKNQEDELSFEIDNELPSLGQIDPPQESLMPMPEELSDINNMLNADAVATSIQTQHVAAPILTQNVAAPIPTQQMSLMQDLDNLVQESIKTNNNKMDAPSLDILSDDLLTDDLLSNVSVEQYFNID</sequence>
<dbReference type="GO" id="GO:0005634">
    <property type="term" value="C:nucleus"/>
    <property type="evidence" value="ECO:0007669"/>
    <property type="project" value="UniProtKB-SubCell"/>
</dbReference>
<dbReference type="Gene3D" id="1.10.10.10">
    <property type="entry name" value="Winged helix-like DNA-binding domain superfamily/Winged helix DNA-binding domain"/>
    <property type="match status" value="1"/>
</dbReference>
<feature type="compositionally biased region" description="Polar residues" evidence="8">
    <location>
        <begin position="321"/>
        <end position="332"/>
    </location>
</feature>
<dbReference type="Proteomes" id="UP001152799">
    <property type="component" value="Chromosome 7"/>
</dbReference>
<dbReference type="InterPro" id="IPR036388">
    <property type="entry name" value="WH-like_DNA-bd_sf"/>
</dbReference>
<evidence type="ECO:0000256" key="1">
    <source>
        <dbReference type="ARBA" id="ARBA00004123"/>
    </source>
</evidence>
<evidence type="ECO:0000313" key="11">
    <source>
        <dbReference type="Proteomes" id="UP001152799"/>
    </source>
</evidence>
<dbReference type="FunFam" id="1.10.10.10:FF:000027">
    <property type="entry name" value="Heat shock transcription factor 1"/>
    <property type="match status" value="1"/>
</dbReference>
<comment type="similarity">
    <text evidence="2 7">Belongs to the HSF family.</text>
</comment>
<keyword evidence="3" id="KW-0805">Transcription regulation</keyword>
<dbReference type="SUPFAM" id="SSF46785">
    <property type="entry name" value="Winged helix' DNA-binding domain"/>
    <property type="match status" value="1"/>
</dbReference>
<evidence type="ECO:0000256" key="5">
    <source>
        <dbReference type="ARBA" id="ARBA00023163"/>
    </source>
</evidence>
<dbReference type="AlphaFoldDB" id="A0A9N9MYI8"/>
<dbReference type="SMART" id="SM00415">
    <property type="entry name" value="HSF"/>
    <property type="match status" value="1"/>
</dbReference>
<feature type="region of interest" description="Disordered" evidence="8">
    <location>
        <begin position="285"/>
        <end position="357"/>
    </location>
</feature>
<name>A0A9N9MYI8_9CUCU</name>
<keyword evidence="6" id="KW-0539">Nucleus</keyword>
<dbReference type="InterPro" id="IPR000232">
    <property type="entry name" value="HSF_DNA-bd"/>
</dbReference>
<dbReference type="EMBL" id="OU892283">
    <property type="protein sequence ID" value="CAG9771295.1"/>
    <property type="molecule type" value="Genomic_DNA"/>
</dbReference>
<evidence type="ECO:0000256" key="4">
    <source>
        <dbReference type="ARBA" id="ARBA00023125"/>
    </source>
</evidence>
<accession>A0A9N9MYI8</accession>
<dbReference type="PANTHER" id="PTHR10015">
    <property type="entry name" value="HEAT SHOCK TRANSCRIPTION FACTOR"/>
    <property type="match status" value="1"/>
</dbReference>
<feature type="domain" description="HSF-type DNA-binding" evidence="9">
    <location>
        <begin position="45"/>
        <end position="141"/>
    </location>
</feature>
<protein>
    <recommendedName>
        <fullName evidence="9">HSF-type DNA-binding domain-containing protein</fullName>
    </recommendedName>
</protein>
<evidence type="ECO:0000256" key="7">
    <source>
        <dbReference type="RuleBase" id="RU004020"/>
    </source>
</evidence>
<evidence type="ECO:0000256" key="2">
    <source>
        <dbReference type="ARBA" id="ARBA00006403"/>
    </source>
</evidence>
<dbReference type="InterPro" id="IPR036390">
    <property type="entry name" value="WH_DNA-bd_sf"/>
</dbReference>
<keyword evidence="11" id="KW-1185">Reference proteome</keyword>
<dbReference type="OrthoDB" id="60033at2759"/>
<keyword evidence="5" id="KW-0804">Transcription</keyword>
<evidence type="ECO:0000313" key="10">
    <source>
        <dbReference type="EMBL" id="CAG9771295.1"/>
    </source>
</evidence>
<feature type="compositionally biased region" description="Polar residues" evidence="8">
    <location>
        <begin position="293"/>
        <end position="306"/>
    </location>
</feature>
<dbReference type="PANTHER" id="PTHR10015:SF427">
    <property type="entry name" value="HEAT SHOCK FACTOR PROTEIN"/>
    <property type="match status" value="1"/>
</dbReference>